<dbReference type="STRING" id="1611254.A0A2G5VUE1"/>
<keyword evidence="2" id="KW-1185">Reference proteome</keyword>
<organism evidence="1 2">
    <name type="scientific">Caenorhabditis nigoni</name>
    <dbReference type="NCBI Taxonomy" id="1611254"/>
    <lineage>
        <taxon>Eukaryota</taxon>
        <taxon>Metazoa</taxon>
        <taxon>Ecdysozoa</taxon>
        <taxon>Nematoda</taxon>
        <taxon>Chromadorea</taxon>
        <taxon>Rhabditida</taxon>
        <taxon>Rhabditina</taxon>
        <taxon>Rhabditomorpha</taxon>
        <taxon>Rhabditoidea</taxon>
        <taxon>Rhabditidae</taxon>
        <taxon>Peloderinae</taxon>
        <taxon>Caenorhabditis</taxon>
    </lineage>
</organism>
<reference evidence="2" key="1">
    <citation type="submission" date="2017-10" db="EMBL/GenBank/DDBJ databases">
        <title>Rapid genome shrinkage in a self-fertile nematode reveals novel sperm competition proteins.</title>
        <authorList>
            <person name="Yin D."/>
            <person name="Schwarz E.M."/>
            <person name="Thomas C.G."/>
            <person name="Felde R.L."/>
            <person name="Korf I.F."/>
            <person name="Cutter A.D."/>
            <person name="Schartner C.M."/>
            <person name="Ralston E.J."/>
            <person name="Meyer B.J."/>
            <person name="Haag E.S."/>
        </authorList>
    </citation>
    <scope>NUCLEOTIDE SEQUENCE [LARGE SCALE GENOMIC DNA]</scope>
    <source>
        <strain evidence="2">JU1422</strain>
    </source>
</reference>
<proteinExistence type="predicted"/>
<protein>
    <recommendedName>
        <fullName evidence="3">Myotubularin phosphatase domain-containing protein</fullName>
    </recommendedName>
</protein>
<comment type="caution">
    <text evidence="1">The sequence shown here is derived from an EMBL/GenBank/DDBJ whole genome shotgun (WGS) entry which is preliminary data.</text>
</comment>
<name>A0A2G5VUE1_9PELO</name>
<evidence type="ECO:0008006" key="3">
    <source>
        <dbReference type="Google" id="ProtNLM"/>
    </source>
</evidence>
<dbReference type="OrthoDB" id="271628at2759"/>
<dbReference type="EMBL" id="PDUG01000001">
    <property type="protein sequence ID" value="PIC55290.1"/>
    <property type="molecule type" value="Genomic_DNA"/>
</dbReference>
<dbReference type="AlphaFoldDB" id="A0A2G5VUE1"/>
<gene>
    <name evidence="1" type="primary">Cnig_chr_I.g629</name>
    <name evidence="1" type="ORF">B9Z55_000629</name>
</gene>
<sequence>MFRKTKKVLYVNPSSCVLQVWVDYYARFNPHVITPQHEDIQHSGTPFVNQKKHLMEEIMALEESVNNE</sequence>
<accession>A0A2G5VUE1</accession>
<evidence type="ECO:0000313" key="2">
    <source>
        <dbReference type="Proteomes" id="UP000230233"/>
    </source>
</evidence>
<dbReference type="Proteomes" id="UP000230233">
    <property type="component" value="Chromosome I"/>
</dbReference>
<evidence type="ECO:0000313" key="1">
    <source>
        <dbReference type="EMBL" id="PIC55290.1"/>
    </source>
</evidence>